<evidence type="ECO:0000256" key="2">
    <source>
        <dbReference type="ARBA" id="ARBA00022692"/>
    </source>
</evidence>
<feature type="transmembrane region" description="Helical" evidence="5">
    <location>
        <begin position="127"/>
        <end position="148"/>
    </location>
</feature>
<dbReference type="STRING" id="7897.ENSLACP00000016910"/>
<evidence type="ECO:0000256" key="3">
    <source>
        <dbReference type="ARBA" id="ARBA00022989"/>
    </source>
</evidence>
<dbReference type="GO" id="GO:0008610">
    <property type="term" value="P:lipid biosynthetic process"/>
    <property type="evidence" value="ECO:0007669"/>
    <property type="project" value="InterPro"/>
</dbReference>
<dbReference type="InParanoid" id="H3B4T9"/>
<comment type="subcellular location">
    <subcellularLocation>
        <location evidence="1">Membrane</location>
    </subcellularLocation>
</comment>
<dbReference type="Proteomes" id="UP000008672">
    <property type="component" value="Unassembled WGS sequence"/>
</dbReference>
<evidence type="ECO:0000313" key="7">
    <source>
        <dbReference type="Ensembl" id="ENSLACP00000016910.1"/>
    </source>
</evidence>
<feature type="transmembrane region" description="Helical" evidence="5">
    <location>
        <begin position="40"/>
        <end position="64"/>
    </location>
</feature>
<dbReference type="GO" id="GO:0005506">
    <property type="term" value="F:iron ion binding"/>
    <property type="evidence" value="ECO:0007669"/>
    <property type="project" value="InterPro"/>
</dbReference>
<dbReference type="OMA" id="QLYRWIH"/>
<proteinExistence type="predicted"/>
<dbReference type="EMBL" id="AFYH01067134">
    <property type="status" value="NOT_ANNOTATED_CDS"/>
    <property type="molecule type" value="Genomic_DNA"/>
</dbReference>
<feature type="transmembrane region" description="Helical" evidence="5">
    <location>
        <begin position="85"/>
        <end position="107"/>
    </location>
</feature>
<sequence length="271" mass="31400">TSNVTIAFPSLHVSRPSDLTLQPFWDYIIFNYGFAVKSPFFPVFLAFSCFFFYSLPFGILDILGEKANFFYKYKIQKGKQADIQMMGLCMYQTIYNHLMFVFPAVIVNWFWMPPAPLPVIAPSLPDFLFGVLGSLLLFDFQYFIWHLLHHKIHWLYKNFHAIHHDYSAPFSWATQHLGGMELISVGLWNNTNPILLKCHPLITWTVALVGIWMSVEDHIGYDFPWGLNHIIPFGLCGGAPAHDMHHQKPHKNFAPFFTHWDIIFGTAITIE</sequence>
<dbReference type="GeneTree" id="ENSGT00940000163793"/>
<dbReference type="GO" id="GO:0016020">
    <property type="term" value="C:membrane"/>
    <property type="evidence" value="ECO:0007669"/>
    <property type="project" value="UniProtKB-SubCell"/>
</dbReference>
<reference evidence="8" key="1">
    <citation type="submission" date="2011-08" db="EMBL/GenBank/DDBJ databases">
        <title>The draft genome of Latimeria chalumnae.</title>
        <authorList>
            <person name="Di Palma F."/>
            <person name="Alfoldi J."/>
            <person name="Johnson J."/>
            <person name="Berlin A."/>
            <person name="Gnerre S."/>
            <person name="Jaffe D."/>
            <person name="MacCallum I."/>
            <person name="Young S."/>
            <person name="Walker B.J."/>
            <person name="Lander E."/>
            <person name="Lindblad-Toh K."/>
        </authorList>
    </citation>
    <scope>NUCLEOTIDE SEQUENCE [LARGE SCALE GENOMIC DNA]</scope>
    <source>
        <strain evidence="8">Wild caught</strain>
    </source>
</reference>
<protein>
    <submittedName>
        <fullName evidence="7">Cholesterol 25-hydroxylase like 1, tandem duplicate 1</fullName>
    </submittedName>
</protein>
<accession>H3B4T9</accession>
<evidence type="ECO:0000313" key="8">
    <source>
        <dbReference type="Proteomes" id="UP000008672"/>
    </source>
</evidence>
<dbReference type="Pfam" id="PF04116">
    <property type="entry name" value="FA_hydroxylase"/>
    <property type="match status" value="1"/>
</dbReference>
<dbReference type="eggNOG" id="KOG0873">
    <property type="taxonomic scope" value="Eukaryota"/>
</dbReference>
<reference evidence="7" key="3">
    <citation type="submission" date="2025-09" db="UniProtKB">
        <authorList>
            <consortium name="Ensembl"/>
        </authorList>
    </citation>
    <scope>IDENTIFICATION</scope>
</reference>
<evidence type="ECO:0000256" key="5">
    <source>
        <dbReference type="SAM" id="Phobius"/>
    </source>
</evidence>
<dbReference type="Ensembl" id="ENSLACT00000017029.1">
    <property type="protein sequence ID" value="ENSLACP00000016910.1"/>
    <property type="gene ID" value="ENSLACG00000014896.1"/>
</dbReference>
<dbReference type="PANTHER" id="PTHR11863">
    <property type="entry name" value="STEROL DESATURASE"/>
    <property type="match status" value="1"/>
</dbReference>
<dbReference type="GO" id="GO:0016491">
    <property type="term" value="F:oxidoreductase activity"/>
    <property type="evidence" value="ECO:0007669"/>
    <property type="project" value="InterPro"/>
</dbReference>
<gene>
    <name evidence="7" type="primary">LOC102349366</name>
</gene>
<keyword evidence="8" id="KW-1185">Reference proteome</keyword>
<name>H3B4T9_LATCH</name>
<evidence type="ECO:0000256" key="1">
    <source>
        <dbReference type="ARBA" id="ARBA00004370"/>
    </source>
</evidence>
<organism evidence="7 8">
    <name type="scientific">Latimeria chalumnae</name>
    <name type="common">Coelacanth</name>
    <dbReference type="NCBI Taxonomy" id="7897"/>
    <lineage>
        <taxon>Eukaryota</taxon>
        <taxon>Metazoa</taxon>
        <taxon>Chordata</taxon>
        <taxon>Craniata</taxon>
        <taxon>Vertebrata</taxon>
        <taxon>Euteleostomi</taxon>
        <taxon>Coelacanthiformes</taxon>
        <taxon>Coelacanthidae</taxon>
        <taxon>Latimeria</taxon>
    </lineage>
</organism>
<keyword evidence="4 5" id="KW-0472">Membrane</keyword>
<dbReference type="InterPro" id="IPR050307">
    <property type="entry name" value="Sterol_Desaturase_Related"/>
</dbReference>
<dbReference type="HOGENOM" id="CLU_047036_5_1_1"/>
<dbReference type="InterPro" id="IPR006694">
    <property type="entry name" value="Fatty_acid_hydroxylase"/>
</dbReference>
<evidence type="ECO:0000256" key="4">
    <source>
        <dbReference type="ARBA" id="ARBA00023136"/>
    </source>
</evidence>
<keyword evidence="3 5" id="KW-1133">Transmembrane helix</keyword>
<evidence type="ECO:0000259" key="6">
    <source>
        <dbReference type="Pfam" id="PF04116"/>
    </source>
</evidence>
<dbReference type="AlphaFoldDB" id="H3B4T9"/>
<feature type="domain" description="Fatty acid hydroxylase" evidence="6">
    <location>
        <begin position="134"/>
        <end position="266"/>
    </location>
</feature>
<reference evidence="7" key="2">
    <citation type="submission" date="2025-08" db="UniProtKB">
        <authorList>
            <consortium name="Ensembl"/>
        </authorList>
    </citation>
    <scope>IDENTIFICATION</scope>
</reference>
<keyword evidence="2 5" id="KW-0812">Transmembrane</keyword>